<evidence type="ECO:0000256" key="1">
    <source>
        <dbReference type="ARBA" id="ARBA00007189"/>
    </source>
</evidence>
<dbReference type="OrthoDB" id="5396775at2"/>
<sequence>MSLIIVGGHACMHCRYRELCQKRGHTVKVYTQMTPQLSKHIGSADGIIIFTSTVSHTMVETAVSAAKRKGIRVLRSHSSSASSLSELLNNIENAG</sequence>
<name>A0A1M5XHE9_9FIRM</name>
<evidence type="ECO:0000313" key="3">
    <source>
        <dbReference type="Proteomes" id="UP000183995"/>
    </source>
</evidence>
<dbReference type="Pfam" id="PF10087">
    <property type="entry name" value="DUF2325"/>
    <property type="match status" value="1"/>
</dbReference>
<proteinExistence type="inferred from homology"/>
<keyword evidence="3" id="KW-1185">Reference proteome</keyword>
<organism evidence="2 3">
    <name type="scientific">Sporobacter termitidis DSM 10068</name>
    <dbReference type="NCBI Taxonomy" id="1123282"/>
    <lineage>
        <taxon>Bacteria</taxon>
        <taxon>Bacillati</taxon>
        <taxon>Bacillota</taxon>
        <taxon>Clostridia</taxon>
        <taxon>Eubacteriales</taxon>
        <taxon>Oscillospiraceae</taxon>
        <taxon>Sporobacter</taxon>
    </lineage>
</organism>
<gene>
    <name evidence="2" type="ORF">SAMN02745823_01823</name>
</gene>
<comment type="similarity">
    <text evidence="1">Belongs to the UPF0751 family.</text>
</comment>
<evidence type="ECO:0008006" key="4">
    <source>
        <dbReference type="Google" id="ProtNLM"/>
    </source>
</evidence>
<dbReference type="EMBL" id="FQXV01000005">
    <property type="protein sequence ID" value="SHH99257.1"/>
    <property type="molecule type" value="Genomic_DNA"/>
</dbReference>
<accession>A0A1M5XHE9</accession>
<dbReference type="InterPro" id="IPR016772">
    <property type="entry name" value="UCP020408"/>
</dbReference>
<dbReference type="STRING" id="1123282.SAMN02745823_01823"/>
<reference evidence="2 3" key="1">
    <citation type="submission" date="2016-11" db="EMBL/GenBank/DDBJ databases">
        <authorList>
            <person name="Jaros S."/>
            <person name="Januszkiewicz K."/>
            <person name="Wedrychowicz H."/>
        </authorList>
    </citation>
    <scope>NUCLEOTIDE SEQUENCE [LARGE SCALE GENOMIC DNA]</scope>
    <source>
        <strain evidence="2 3">DSM 10068</strain>
    </source>
</reference>
<dbReference type="RefSeq" id="WP_073077955.1">
    <property type="nucleotide sequence ID" value="NZ_FQXV01000005.1"/>
</dbReference>
<dbReference type="Proteomes" id="UP000183995">
    <property type="component" value="Unassembled WGS sequence"/>
</dbReference>
<dbReference type="AlphaFoldDB" id="A0A1M5XHE9"/>
<protein>
    <recommendedName>
        <fullName evidence="4">DUF2325 domain-containing protein</fullName>
    </recommendedName>
</protein>
<evidence type="ECO:0000313" key="2">
    <source>
        <dbReference type="EMBL" id="SHH99257.1"/>
    </source>
</evidence>